<dbReference type="RefSeq" id="WP_138287621.1">
    <property type="nucleotide sequence ID" value="NZ_CP058351.1"/>
</dbReference>
<evidence type="ECO:0000313" key="6">
    <source>
        <dbReference type="Proteomes" id="UP000308530"/>
    </source>
</evidence>
<dbReference type="PROSITE" id="PS50956">
    <property type="entry name" value="HTH_ASNC_2"/>
    <property type="match status" value="1"/>
</dbReference>
<dbReference type="CDD" id="cd00090">
    <property type="entry name" value="HTH_ARSR"/>
    <property type="match status" value="1"/>
</dbReference>
<keyword evidence="3" id="KW-0804">Transcription</keyword>
<dbReference type="InterPro" id="IPR019885">
    <property type="entry name" value="Tscrpt_reg_HTH_AsnC-type_CS"/>
</dbReference>
<feature type="domain" description="HTH asnC-type" evidence="4">
    <location>
        <begin position="4"/>
        <end position="66"/>
    </location>
</feature>
<dbReference type="InterPro" id="IPR036388">
    <property type="entry name" value="WH-like_DNA-bd_sf"/>
</dbReference>
<evidence type="ECO:0000256" key="1">
    <source>
        <dbReference type="ARBA" id="ARBA00023015"/>
    </source>
</evidence>
<keyword evidence="1" id="KW-0805">Transcription regulation</keyword>
<reference evidence="5 6" key="1">
    <citation type="submission" date="2020-06" db="EMBL/GenBank/DDBJ databases">
        <title>Genome sequence of Rhizobium sp strain ADMK78.</title>
        <authorList>
            <person name="Rahi P."/>
        </authorList>
    </citation>
    <scope>NUCLEOTIDE SEQUENCE [LARGE SCALE GENOMIC DNA]</scope>
    <source>
        <strain evidence="5 6">ADMK78</strain>
        <plasmid evidence="5 6">pPRADMK78_01</plasmid>
    </source>
</reference>
<dbReference type="InterPro" id="IPR011008">
    <property type="entry name" value="Dimeric_a/b-barrel"/>
</dbReference>
<dbReference type="Pfam" id="PF01037">
    <property type="entry name" value="AsnC_trans_reg"/>
    <property type="match status" value="1"/>
</dbReference>
<geneLocation type="plasmid" evidence="5 6">
    <name>pPRADMK78_01</name>
</geneLocation>
<dbReference type="Gene3D" id="1.10.10.10">
    <property type="entry name" value="Winged helix-like DNA-binding domain superfamily/Winged helix DNA-binding domain"/>
    <property type="match status" value="1"/>
</dbReference>
<protein>
    <submittedName>
        <fullName evidence="5">Lrp/AsnC family transcriptional regulator</fullName>
    </submittedName>
</protein>
<dbReference type="SUPFAM" id="SSF54909">
    <property type="entry name" value="Dimeric alpha+beta barrel"/>
    <property type="match status" value="1"/>
</dbReference>
<evidence type="ECO:0000256" key="3">
    <source>
        <dbReference type="ARBA" id="ARBA00023163"/>
    </source>
</evidence>
<dbReference type="SUPFAM" id="SSF46785">
    <property type="entry name" value="Winged helix' DNA-binding domain"/>
    <property type="match status" value="1"/>
</dbReference>
<keyword evidence="5" id="KW-0614">Plasmid</keyword>
<dbReference type="InterPro" id="IPR036390">
    <property type="entry name" value="WH_DNA-bd_sf"/>
</dbReference>
<evidence type="ECO:0000256" key="2">
    <source>
        <dbReference type="ARBA" id="ARBA00023125"/>
    </source>
</evidence>
<dbReference type="InterPro" id="IPR019887">
    <property type="entry name" value="Tscrpt_reg_AsnC/Lrp_C"/>
</dbReference>
<accession>A0ABX6QTN3</accession>
<dbReference type="InterPro" id="IPR000485">
    <property type="entry name" value="AsnC-type_HTH_dom"/>
</dbReference>
<keyword evidence="6" id="KW-1185">Reference proteome</keyword>
<dbReference type="Proteomes" id="UP000308530">
    <property type="component" value="Plasmid pPRADMK78_01"/>
</dbReference>
<dbReference type="EMBL" id="CP058351">
    <property type="protein sequence ID" value="QLF71946.1"/>
    <property type="molecule type" value="Genomic_DNA"/>
</dbReference>
<dbReference type="InterPro" id="IPR011991">
    <property type="entry name" value="ArsR-like_HTH"/>
</dbReference>
<dbReference type="PRINTS" id="PR00033">
    <property type="entry name" value="HTHASNC"/>
</dbReference>
<sequence length="157" mass="17620">MNQLDSYDRKILRVLGDEGRISWRDLASRIGLSFTPTLRRVRKLEDEGIIRGYTAVFDENRLLGTMGVFITVTLERQIKDALTTFEHSVASMPEVIGGYQTSGSSDYLIHAMVRDLSHYQQLLDYLTTVPGVARIQSNFAIKTFIRRSAAFAGDGTA</sequence>
<dbReference type="Pfam" id="PF13412">
    <property type="entry name" value="HTH_24"/>
    <property type="match status" value="1"/>
</dbReference>
<evidence type="ECO:0000259" key="4">
    <source>
        <dbReference type="PROSITE" id="PS50956"/>
    </source>
</evidence>
<dbReference type="PROSITE" id="PS00519">
    <property type="entry name" value="HTH_ASNC_1"/>
    <property type="match status" value="1"/>
</dbReference>
<proteinExistence type="predicted"/>
<dbReference type="PANTHER" id="PTHR30154:SF34">
    <property type="entry name" value="TRANSCRIPTIONAL REGULATOR AZLB"/>
    <property type="match status" value="1"/>
</dbReference>
<dbReference type="Gene3D" id="3.30.70.920">
    <property type="match status" value="1"/>
</dbReference>
<dbReference type="PANTHER" id="PTHR30154">
    <property type="entry name" value="LEUCINE-RESPONSIVE REGULATORY PROTEIN"/>
    <property type="match status" value="1"/>
</dbReference>
<gene>
    <name evidence="5" type="ORF">FE840_020320</name>
</gene>
<dbReference type="SMART" id="SM00344">
    <property type="entry name" value="HTH_ASNC"/>
    <property type="match status" value="1"/>
</dbReference>
<dbReference type="InterPro" id="IPR019888">
    <property type="entry name" value="Tscrpt_reg_AsnC-like"/>
</dbReference>
<evidence type="ECO:0000313" key="5">
    <source>
        <dbReference type="EMBL" id="QLF71946.1"/>
    </source>
</evidence>
<keyword evidence="2" id="KW-0238">DNA-binding</keyword>
<organism evidence="5 6">
    <name type="scientific">Peteryoungia desertarenae</name>
    <dbReference type="NCBI Taxonomy" id="1813451"/>
    <lineage>
        <taxon>Bacteria</taxon>
        <taxon>Pseudomonadati</taxon>
        <taxon>Pseudomonadota</taxon>
        <taxon>Alphaproteobacteria</taxon>
        <taxon>Hyphomicrobiales</taxon>
        <taxon>Rhizobiaceae</taxon>
        <taxon>Peteryoungia</taxon>
    </lineage>
</organism>
<name>A0ABX6QTN3_9HYPH</name>